<dbReference type="PIRSF" id="PIRSF011396">
    <property type="entry name" value="Trp_halogenase"/>
    <property type="match status" value="1"/>
</dbReference>
<dbReference type="InterPro" id="IPR006905">
    <property type="entry name" value="Flavin_halogenase"/>
</dbReference>
<dbReference type="Pfam" id="PF04820">
    <property type="entry name" value="Trp_halogenase"/>
    <property type="match status" value="1"/>
</dbReference>
<accession>A0ABM6JMS5</accession>
<dbReference type="InterPro" id="IPR036188">
    <property type="entry name" value="FAD/NAD-bd_sf"/>
</dbReference>
<dbReference type="Gene3D" id="3.50.50.60">
    <property type="entry name" value="FAD/NAD(P)-binding domain"/>
    <property type="match status" value="1"/>
</dbReference>
<reference evidence="1 2" key="1">
    <citation type="submission" date="2017-03" db="EMBL/GenBank/DDBJ databases">
        <title>Genome sequencing of Shewanella japonica KCTC 22435.</title>
        <authorList>
            <person name="Kim K.M."/>
        </authorList>
    </citation>
    <scope>NUCLEOTIDE SEQUENCE [LARGE SCALE GENOMIC DNA]</scope>
    <source>
        <strain evidence="1 2">KCTC 22435</strain>
    </source>
</reference>
<organism evidence="1 2">
    <name type="scientific">Shewanella japonica</name>
    <dbReference type="NCBI Taxonomy" id="93973"/>
    <lineage>
        <taxon>Bacteria</taxon>
        <taxon>Pseudomonadati</taxon>
        <taxon>Pseudomonadota</taxon>
        <taxon>Gammaproteobacteria</taxon>
        <taxon>Alteromonadales</taxon>
        <taxon>Shewanellaceae</taxon>
        <taxon>Shewanella</taxon>
    </lineage>
</organism>
<sequence length="496" mass="56213">MSNKIKNVIIAGGGTAGWMAAAAFSKLLGKHISVTLIESDNIPTVGVGEATIPTLHLFHDLLKIKESDFMAATNATFKLGISFENWKQVNEDYMHSFGYIGQSCWAAGFQHFWLKGYQQGLASDIGDYCPEHLASRLGKFAALPNQDRNHAFHTDAGLYAKFLRAISEQHGAKRVEGTISKVNLNHSNGFIKSLTLADGQQINGDLFIDCTGFKGLLIEEALHTGYEDWRHWLPCDSAIAVQTRQTKPLVPYTRSIAHPSGWQWQIPLQNRMGNGLVFCSKYMTDQQAKDLLLENIEGDKLNEPRVLKFKTGTRRKHWNKNCVAIGLASGFIEPLESTSIHLIQQSVVRLMQSLPSTEMEPAVVDDFNRKMRLEIENIRDFIVLHYHVTQRDDSEFWRYCKSMEIPKSLQDRIDLFVQSAQVYKTDQELFGEASWLQVMIGQGLMPKEYHPIVDNMSDEELAGFLNTIKSTIQRRVNSLPNHVDFIQNYCRSAEMR</sequence>
<proteinExistence type="predicted"/>
<dbReference type="PANTHER" id="PTHR43747">
    <property type="entry name" value="FAD-BINDING PROTEIN"/>
    <property type="match status" value="1"/>
</dbReference>
<dbReference type="Proteomes" id="UP000191820">
    <property type="component" value="Chromosome"/>
</dbReference>
<dbReference type="PANTHER" id="PTHR43747:SF4">
    <property type="entry name" value="FLAVIN-DEPENDENT TRYPTOPHAN HALOGENASE"/>
    <property type="match status" value="1"/>
</dbReference>
<dbReference type="RefSeq" id="WP_080915697.1">
    <property type="nucleotide sequence ID" value="NZ_CP020472.1"/>
</dbReference>
<dbReference type="EMBL" id="CP020472">
    <property type="protein sequence ID" value="ARD22316.1"/>
    <property type="molecule type" value="Genomic_DNA"/>
</dbReference>
<dbReference type="SUPFAM" id="SSF51905">
    <property type="entry name" value="FAD/NAD(P)-binding domain"/>
    <property type="match status" value="1"/>
</dbReference>
<protein>
    <submittedName>
        <fullName evidence="1">Tryptophan halogenase</fullName>
    </submittedName>
</protein>
<evidence type="ECO:0000313" key="1">
    <source>
        <dbReference type="EMBL" id="ARD22316.1"/>
    </source>
</evidence>
<gene>
    <name evidence="1" type="ORF">SJ2017_2018</name>
</gene>
<keyword evidence="2" id="KW-1185">Reference proteome</keyword>
<evidence type="ECO:0000313" key="2">
    <source>
        <dbReference type="Proteomes" id="UP000191820"/>
    </source>
</evidence>
<dbReference type="InterPro" id="IPR050816">
    <property type="entry name" value="Flavin-dep_Halogenase_NPB"/>
</dbReference>
<dbReference type="InterPro" id="IPR033856">
    <property type="entry name" value="Trp_halogen"/>
</dbReference>
<name>A0ABM6JMS5_9GAMM</name>